<name>A0A0S4XL50_9BACT</name>
<dbReference type="PROSITE" id="PS51257">
    <property type="entry name" value="PROKAR_LIPOPROTEIN"/>
    <property type="match status" value="1"/>
</dbReference>
<evidence type="ECO:0008006" key="2">
    <source>
        <dbReference type="Google" id="ProtNLM"/>
    </source>
</evidence>
<reference evidence="1" key="1">
    <citation type="submission" date="2015-11" db="EMBL/GenBank/DDBJ databases">
        <authorList>
            <person name="Zhang Y."/>
            <person name="Guo Z."/>
        </authorList>
    </citation>
    <scope>NUCLEOTIDE SEQUENCE</scope>
    <source>
        <strain evidence="1">BN30871</strain>
    </source>
</reference>
<accession>A0A0S4XL50</accession>
<protein>
    <recommendedName>
        <fullName evidence="2">Lipoprotein</fullName>
    </recommendedName>
</protein>
<sequence length="210" mass="23402">MKNYLKICIILISFFGCAKTNIDYDIVRNNSKIQTKTLATLSPKNISLNKEYEAQLGDGDNEIIDLNGNRVFASKFILPQVDTPFSLNISSSSSVGFFAPRVFFLDDKSKIIRTVEAKNLQFDRGFYKGTIFINTEYSKINSIVVTQDTEESNAKHNIKYVEGGTVYIPIGAAMVPITFSSGDLNKTLKYSYGGMVKITLKAYEPVALSE</sequence>
<evidence type="ECO:0000313" key="1">
    <source>
        <dbReference type="EMBL" id="CUV65039.1"/>
    </source>
</evidence>
<organism evidence="1">
    <name type="scientific">Sulfurovum sp. enrichment culture clone C5</name>
    <dbReference type="NCBI Taxonomy" id="497650"/>
    <lineage>
        <taxon>Bacteria</taxon>
        <taxon>Pseudomonadati</taxon>
        <taxon>Campylobacterota</taxon>
        <taxon>Epsilonproteobacteria</taxon>
        <taxon>Campylobacterales</taxon>
        <taxon>Sulfurovaceae</taxon>
        <taxon>Sulfurovum</taxon>
        <taxon>environmental samples</taxon>
    </lineage>
</organism>
<dbReference type="EMBL" id="FAXN01000013">
    <property type="protein sequence ID" value="CUV65039.1"/>
    <property type="molecule type" value="Genomic_DNA"/>
</dbReference>
<gene>
    <name evidence="1" type="ORF">BN3087_150056</name>
</gene>
<dbReference type="AlphaFoldDB" id="A0A0S4XL50"/>
<proteinExistence type="predicted"/>